<dbReference type="Proteomes" id="UP001500493">
    <property type="component" value="Unassembled WGS sequence"/>
</dbReference>
<protein>
    <submittedName>
        <fullName evidence="2">Uncharacterized protein</fullName>
    </submittedName>
</protein>
<name>A0AAW3B6T0_9TRYP</name>
<comment type="caution">
    <text evidence="2">The sequence shown here is derived from an EMBL/GenBank/DDBJ whole genome shotgun (WGS) entry which is preliminary data.</text>
</comment>
<evidence type="ECO:0000313" key="4">
    <source>
        <dbReference type="Proteomes" id="UP001500493"/>
    </source>
</evidence>
<accession>A0AAW3B6T0</accession>
<dbReference type="EMBL" id="JBAMZJ010000037">
    <property type="protein sequence ID" value="KAL0517149.1"/>
    <property type="molecule type" value="Genomic_DNA"/>
</dbReference>
<sequence length="110" mass="12033">MERLIPLFERSIAVKFLPGRIADDILEPFRQSDSYAEEKSRGGKRQALCAARLSIVGKSSVTWRICAIALQDGFGGTHEEPSECGIEANQDFSGTSPSAGFLSPRLLFDL</sequence>
<dbReference type="Proteomes" id="UP001443563">
    <property type="component" value="Unassembled WGS sequence"/>
</dbReference>
<gene>
    <name evidence="1" type="ORF">Q4I29_007966</name>
    <name evidence="2" type="ORF">Q4I32_007984</name>
</gene>
<evidence type="ECO:0000313" key="1">
    <source>
        <dbReference type="EMBL" id="KAL0493019.1"/>
    </source>
</evidence>
<evidence type="ECO:0000313" key="3">
    <source>
        <dbReference type="Proteomes" id="UP001443563"/>
    </source>
</evidence>
<proteinExistence type="predicted"/>
<reference evidence="2 3" key="1">
    <citation type="submission" date="2024-02" db="EMBL/GenBank/DDBJ databases">
        <title>FIRST GENOME SEQUENCES OF Leishmania (Viannia) shawi, Leishmania (Viannia) lindenbergi AND Leishmania (Viannia) utingensis.</title>
        <authorList>
            <person name="Resadore F."/>
            <person name="Custodio M.G.F."/>
            <person name="Boite M.C."/>
            <person name="Cupolillo E."/>
            <person name="Ferreira G.E.M."/>
        </authorList>
    </citation>
    <scope>NUCLEOTIDE SEQUENCE</scope>
    <source>
        <strain evidence="1 3">MCEB/BR/1984/M8408</strain>
        <strain evidence="2">MHOM/BR/2013/18 LTA MLF</strain>
    </source>
</reference>
<organism evidence="2 4">
    <name type="scientific">Leishmania shawi</name>
    <dbReference type="NCBI Taxonomy" id="5680"/>
    <lineage>
        <taxon>Eukaryota</taxon>
        <taxon>Discoba</taxon>
        <taxon>Euglenozoa</taxon>
        <taxon>Kinetoplastea</taxon>
        <taxon>Metakinetoplastina</taxon>
        <taxon>Trypanosomatida</taxon>
        <taxon>Trypanosomatidae</taxon>
        <taxon>Leishmaniinae</taxon>
        <taxon>Leishmania</taxon>
        <taxon>Leishmania guyanensis species complex</taxon>
    </lineage>
</organism>
<dbReference type="AlphaFoldDB" id="A0AAW3B6T0"/>
<dbReference type="EMBL" id="JBAMZM010000037">
    <property type="protein sequence ID" value="KAL0493019.1"/>
    <property type="molecule type" value="Genomic_DNA"/>
</dbReference>
<keyword evidence="3" id="KW-1185">Reference proteome</keyword>
<evidence type="ECO:0000313" key="2">
    <source>
        <dbReference type="EMBL" id="KAL0517149.1"/>
    </source>
</evidence>